<dbReference type="GO" id="GO:0005975">
    <property type="term" value="P:carbohydrate metabolic process"/>
    <property type="evidence" value="ECO:0007669"/>
    <property type="project" value="InterPro"/>
</dbReference>
<keyword evidence="3" id="KW-1185">Reference proteome</keyword>
<dbReference type="STRING" id="1117379.BABA_17712"/>
<dbReference type="eggNOG" id="COG0726">
    <property type="taxonomic scope" value="Bacteria"/>
</dbReference>
<dbReference type="OrthoDB" id="9812065at2"/>
<evidence type="ECO:0000259" key="1">
    <source>
        <dbReference type="PROSITE" id="PS51677"/>
    </source>
</evidence>
<dbReference type="GO" id="GO:0016810">
    <property type="term" value="F:hydrolase activity, acting on carbon-nitrogen (but not peptide) bonds"/>
    <property type="evidence" value="ECO:0007669"/>
    <property type="project" value="InterPro"/>
</dbReference>
<dbReference type="Proteomes" id="UP000006316">
    <property type="component" value="Unassembled WGS sequence"/>
</dbReference>
<accession>K6DCL0</accession>
<dbReference type="PROSITE" id="PS51677">
    <property type="entry name" value="NODB"/>
    <property type="match status" value="1"/>
</dbReference>
<dbReference type="InterPro" id="IPR011330">
    <property type="entry name" value="Glyco_hydro/deAcase_b/a-brl"/>
</dbReference>
<dbReference type="InterPro" id="IPR002509">
    <property type="entry name" value="NODB_dom"/>
</dbReference>
<dbReference type="Gene3D" id="3.20.20.370">
    <property type="entry name" value="Glycoside hydrolase/deacetylase"/>
    <property type="match status" value="1"/>
</dbReference>
<protein>
    <submittedName>
        <fullName evidence="2">Polysaccharide deacetylase</fullName>
    </submittedName>
</protein>
<name>K6DCL0_9BACI</name>
<dbReference type="RefSeq" id="WP_007086536.1">
    <property type="nucleotide sequence ID" value="NZ_AJLS01000123.1"/>
</dbReference>
<evidence type="ECO:0000313" key="2">
    <source>
        <dbReference type="EMBL" id="EKN66004.1"/>
    </source>
</evidence>
<dbReference type="SUPFAM" id="SSF88713">
    <property type="entry name" value="Glycoside hydrolase/deacetylase"/>
    <property type="match status" value="1"/>
</dbReference>
<feature type="domain" description="NodB homology" evidence="1">
    <location>
        <begin position="1"/>
        <end position="66"/>
    </location>
</feature>
<gene>
    <name evidence="2" type="ORF">BABA_17712</name>
</gene>
<reference evidence="2 3" key="1">
    <citation type="journal article" date="2012" name="Front. Microbiol.">
        <title>Redundancy and modularity in membrane-associated dissimilatory nitrate reduction in Bacillus.</title>
        <authorList>
            <person name="Heylen K."/>
            <person name="Keltjens J."/>
        </authorList>
    </citation>
    <scope>NUCLEOTIDE SEQUENCE [LARGE SCALE GENOMIC DNA]</scope>
    <source>
        <strain evidence="3">LMG 21833T</strain>
    </source>
</reference>
<sequence>MHWIAPWSIDTLDWSQKEAKNIVNNVMSNVRNGDIILMHSDSDKGETQKALPLLIEELQKRNFEIVDLEDLLNIKAYQ</sequence>
<proteinExistence type="predicted"/>
<organism evidence="2 3">
    <name type="scientific">Neobacillus bataviensis LMG 21833</name>
    <dbReference type="NCBI Taxonomy" id="1117379"/>
    <lineage>
        <taxon>Bacteria</taxon>
        <taxon>Bacillati</taxon>
        <taxon>Bacillota</taxon>
        <taxon>Bacilli</taxon>
        <taxon>Bacillales</taxon>
        <taxon>Bacillaceae</taxon>
        <taxon>Neobacillus</taxon>
    </lineage>
</organism>
<dbReference type="PATRIC" id="fig|1117379.3.peg.3667"/>
<dbReference type="EMBL" id="AJLS01000123">
    <property type="protein sequence ID" value="EKN66004.1"/>
    <property type="molecule type" value="Genomic_DNA"/>
</dbReference>
<evidence type="ECO:0000313" key="3">
    <source>
        <dbReference type="Proteomes" id="UP000006316"/>
    </source>
</evidence>
<dbReference type="AlphaFoldDB" id="K6DCL0"/>
<comment type="caution">
    <text evidence="2">The sequence shown here is derived from an EMBL/GenBank/DDBJ whole genome shotgun (WGS) entry which is preliminary data.</text>
</comment>